<keyword evidence="2" id="KW-0121">Carboxypeptidase</keyword>
<comment type="caution">
    <text evidence="11">The sequence shown here is derived from an EMBL/GenBank/DDBJ whole genome shotgun (WGS) entry which is preliminary data.</text>
</comment>
<keyword evidence="9" id="KW-0472">Membrane</keyword>
<comment type="catalytic activity">
    <reaction evidence="8">
        <text>[GlcNAc-(1-&gt;4)-Mur2Ac(oyl-L-Ala-gamma-D-Glu-L-Lys-D-Ala-D-Ala)](n)-di-trans,octa-cis-undecaprenyl diphosphate + beta-D-GlcNAc-(1-&gt;4)-Mur2Ac(oyl-L-Ala-gamma-D-Glu-L-Lys-D-Ala-D-Ala)-di-trans,octa-cis-undecaprenyl diphosphate = [GlcNAc-(1-&gt;4)-Mur2Ac(oyl-L-Ala-gamma-D-Glu-L-Lys-D-Ala-D-Ala)](n+1)-di-trans,octa-cis-undecaprenyl diphosphate + di-trans,octa-cis-undecaprenyl diphosphate + H(+)</text>
        <dbReference type="Rhea" id="RHEA:23708"/>
        <dbReference type="Rhea" id="RHEA-COMP:9602"/>
        <dbReference type="Rhea" id="RHEA-COMP:9603"/>
        <dbReference type="ChEBI" id="CHEBI:15378"/>
        <dbReference type="ChEBI" id="CHEBI:58405"/>
        <dbReference type="ChEBI" id="CHEBI:60033"/>
        <dbReference type="ChEBI" id="CHEBI:78435"/>
        <dbReference type="EC" id="2.4.99.28"/>
    </reaction>
</comment>
<comment type="pathway">
    <text evidence="1">Cell wall biogenesis; peptidoglycan biosynthesis.</text>
</comment>
<name>A0A158ITP0_9BURK</name>
<evidence type="ECO:0000256" key="2">
    <source>
        <dbReference type="ARBA" id="ARBA00022645"/>
    </source>
</evidence>
<keyword evidence="9" id="KW-1133">Transmembrane helix</keyword>
<dbReference type="PANTHER" id="PTHR32282:SF24">
    <property type="entry name" value="GLYCOSYL TRANSFERASE FAMILY 51 DOMAIN-CONTAINING PROTEIN"/>
    <property type="match status" value="1"/>
</dbReference>
<feature type="transmembrane region" description="Helical" evidence="9">
    <location>
        <begin position="21"/>
        <end position="40"/>
    </location>
</feature>
<evidence type="ECO:0000256" key="6">
    <source>
        <dbReference type="ARBA" id="ARBA00023268"/>
    </source>
</evidence>
<reference evidence="11" key="1">
    <citation type="submission" date="2016-01" db="EMBL/GenBank/DDBJ databases">
        <authorList>
            <person name="Peeters C."/>
        </authorList>
    </citation>
    <scope>NUCLEOTIDE SEQUENCE [LARGE SCALE GENOMIC DNA]</scope>
    <source>
        <strain evidence="11">LMG 29317</strain>
    </source>
</reference>
<dbReference type="SUPFAM" id="SSF53955">
    <property type="entry name" value="Lysozyme-like"/>
    <property type="match status" value="1"/>
</dbReference>
<dbReference type="GO" id="GO:0030288">
    <property type="term" value="C:outer membrane-bounded periplasmic space"/>
    <property type="evidence" value="ECO:0007669"/>
    <property type="project" value="TreeGrafter"/>
</dbReference>
<evidence type="ECO:0000259" key="10">
    <source>
        <dbReference type="Pfam" id="PF00912"/>
    </source>
</evidence>
<dbReference type="AlphaFoldDB" id="A0A158ITP0"/>
<evidence type="ECO:0000313" key="11">
    <source>
        <dbReference type="EMBL" id="SAL59460.1"/>
    </source>
</evidence>
<accession>A0A158ITP0</accession>
<keyword evidence="6" id="KW-0511">Multifunctional enzyme</keyword>
<feature type="domain" description="Glycosyl transferase family 51" evidence="10">
    <location>
        <begin position="154"/>
        <end position="338"/>
    </location>
</feature>
<keyword evidence="4" id="KW-0328">Glycosyltransferase</keyword>
<dbReference type="GO" id="GO:0008955">
    <property type="term" value="F:peptidoglycan glycosyltransferase activity"/>
    <property type="evidence" value="ECO:0007669"/>
    <property type="project" value="UniProtKB-EC"/>
</dbReference>
<dbReference type="InterPro" id="IPR050396">
    <property type="entry name" value="Glycosyltr_51/Transpeptidase"/>
</dbReference>
<evidence type="ECO:0000256" key="7">
    <source>
        <dbReference type="ARBA" id="ARBA00044770"/>
    </source>
</evidence>
<keyword evidence="3" id="KW-0645">Protease</keyword>
<organism evidence="11 12">
    <name type="scientific">Caballeronia arvi</name>
    <dbReference type="NCBI Taxonomy" id="1777135"/>
    <lineage>
        <taxon>Bacteria</taxon>
        <taxon>Pseudomonadati</taxon>
        <taxon>Pseudomonadota</taxon>
        <taxon>Betaproteobacteria</taxon>
        <taxon>Burkholderiales</taxon>
        <taxon>Burkholderiaceae</taxon>
        <taxon>Caballeronia</taxon>
    </lineage>
</organism>
<dbReference type="InterPro" id="IPR023346">
    <property type="entry name" value="Lysozyme-like_dom_sf"/>
</dbReference>
<dbReference type="Pfam" id="PF00912">
    <property type="entry name" value="Transgly"/>
    <property type="match status" value="1"/>
</dbReference>
<dbReference type="InterPro" id="IPR001264">
    <property type="entry name" value="Glyco_trans_51"/>
</dbReference>
<dbReference type="InterPro" id="IPR012338">
    <property type="entry name" value="Beta-lactam/transpept-like"/>
</dbReference>
<evidence type="ECO:0000256" key="9">
    <source>
        <dbReference type="SAM" id="Phobius"/>
    </source>
</evidence>
<dbReference type="EMBL" id="FCOM02000010">
    <property type="protein sequence ID" value="SAL59460.1"/>
    <property type="molecule type" value="Genomic_DNA"/>
</dbReference>
<dbReference type="SUPFAM" id="SSF56601">
    <property type="entry name" value="beta-lactamase/transpeptidase-like"/>
    <property type="match status" value="1"/>
</dbReference>
<keyword evidence="12" id="KW-1185">Reference proteome</keyword>
<dbReference type="PANTHER" id="PTHR32282">
    <property type="entry name" value="BINDING PROTEIN TRANSPEPTIDASE, PUTATIVE-RELATED"/>
    <property type="match status" value="1"/>
</dbReference>
<dbReference type="Gene3D" id="1.10.3810.10">
    <property type="entry name" value="Biosynthetic peptidoglycan transglycosylase-like"/>
    <property type="match status" value="1"/>
</dbReference>
<dbReference type="OrthoDB" id="8552189at2"/>
<dbReference type="GO" id="GO:0006508">
    <property type="term" value="P:proteolysis"/>
    <property type="evidence" value="ECO:0007669"/>
    <property type="project" value="UniProtKB-KW"/>
</dbReference>
<sequence>MSRPLEEQISRAPRATSARRWIAWLFAIAGVLICVVAARMTQIELQTSQRQARYLSELGSEIGFSVDDGPSANALQAAAGPYDVRLGYASLPSFEERLVARGFAVAAQARGTAAMLSMAEKGLFLPYQEKDSAGLALLDARGASLYRASNPGGTYDSFESVPPVIVHALLFIEDRNLLDESEPNRNPAIDWGRFGRALFDQGVRVFDKHAPQPGGSTLATQIEKFRHSSGGRTASPPEKLRQIASASVRAYLDGPQTMPARRQLVVRYLNSVPLAARPGIGEIIGLPDGMAAWYGRDFDDYNRILNAPVSAEALDAQALAFKQALSLMIAQRAPSRFLRPGSPELERRTDSYLRLLGASGIIAPALRDVALAVPLELSPAPHRRDAVSFVTRKGVTTLRTNLLATLGVQSLYDLDRLDLTVTATLDNAVQQAVSERLASAATRDGARDAGLIGYHMLRPKDDPSKIAYSFTLMERRGGANLVRVQTDSVNQPFDISRSGRLNLGSTAKLRTVITYLQIVADLHARFGPMSAAQLHAVTPDRQDALTRWALDYLSKTPDRSLAAMLDAAVERKYSASPGETFYTGGGAQSFNNFEATDNSRVLTVERAFQHSVNLVFVRLMRDIVHYEMVKVAGPSSGWLDDPAVRHAYLTRFADAESRVYLSRFYAKYRLKTADEALALLLRDVRKSPPKLATVLRSVAPDAPQSWFDAQMRTALRGTPSASITDADLAKLYVKYGVDKFNLNDRGYIASVHPLELWTVNYLRAHPLATLNDAQEASRDARVAVYSWLFKTRYRATQDRRIRRMVELQAYAEIAKSWRALGYPFSSVTPSYATAIGAAGDRPEALAQLIGIVENGGSGLATQRISTLEFAKDTPYETHFVHVSAPPKPLVAPEIASVVQRLLHDVVAGGTAQRLAAGMTSSDGRSLDVSGKTGTGDQRFNVYARGRRLIESRKVNRTATFVFVIGERFFGTLTVYVREPYAARYDFTSALAVQMLKSLGPELQPLFADGQPLAAESVSR</sequence>
<evidence type="ECO:0000256" key="5">
    <source>
        <dbReference type="ARBA" id="ARBA00022679"/>
    </source>
</evidence>
<gene>
    <name evidence="11" type="ORF">AWB74_02892</name>
</gene>
<dbReference type="EC" id="2.4.99.28" evidence="7"/>
<keyword evidence="5 11" id="KW-0808">Transferase</keyword>
<keyword evidence="9" id="KW-0812">Transmembrane</keyword>
<evidence type="ECO:0000256" key="3">
    <source>
        <dbReference type="ARBA" id="ARBA00022670"/>
    </source>
</evidence>
<dbReference type="Proteomes" id="UP000055019">
    <property type="component" value="Unassembled WGS sequence"/>
</dbReference>
<dbReference type="Gene3D" id="3.40.710.10">
    <property type="entry name" value="DD-peptidase/beta-lactamase superfamily"/>
    <property type="match status" value="1"/>
</dbReference>
<proteinExistence type="predicted"/>
<dbReference type="GO" id="GO:0009252">
    <property type="term" value="P:peptidoglycan biosynthetic process"/>
    <property type="evidence" value="ECO:0007669"/>
    <property type="project" value="TreeGrafter"/>
</dbReference>
<evidence type="ECO:0000256" key="8">
    <source>
        <dbReference type="ARBA" id="ARBA00049902"/>
    </source>
</evidence>
<dbReference type="RefSeq" id="WP_061147417.1">
    <property type="nucleotide sequence ID" value="NZ_FCOM02000010.1"/>
</dbReference>
<dbReference type="GO" id="GO:0004180">
    <property type="term" value="F:carboxypeptidase activity"/>
    <property type="evidence" value="ECO:0007669"/>
    <property type="project" value="UniProtKB-KW"/>
</dbReference>
<keyword evidence="3" id="KW-0378">Hydrolase</keyword>
<evidence type="ECO:0000256" key="4">
    <source>
        <dbReference type="ARBA" id="ARBA00022676"/>
    </source>
</evidence>
<evidence type="ECO:0000256" key="1">
    <source>
        <dbReference type="ARBA" id="ARBA00004752"/>
    </source>
</evidence>
<evidence type="ECO:0000313" key="12">
    <source>
        <dbReference type="Proteomes" id="UP000055019"/>
    </source>
</evidence>
<protein>
    <recommendedName>
        <fullName evidence="7">peptidoglycan glycosyltransferase</fullName>
        <ecNumber evidence="7">2.4.99.28</ecNumber>
    </recommendedName>
</protein>
<dbReference type="InterPro" id="IPR036950">
    <property type="entry name" value="PBP_transglycosylase"/>
</dbReference>